<feature type="domain" description="Major facilitator superfamily (MFS) profile" evidence="10">
    <location>
        <begin position="20"/>
        <end position="433"/>
    </location>
</feature>
<dbReference type="EMBL" id="SZZP01000004">
    <property type="protein sequence ID" value="TKV82434.1"/>
    <property type="molecule type" value="Genomic_DNA"/>
</dbReference>
<comment type="function">
    <text evidence="7">Component of the tartrate utilization system and may allow entry of tartrate and tartrate dehydrogenase.</text>
</comment>
<dbReference type="Gene3D" id="1.20.1250.20">
    <property type="entry name" value="MFS general substrate transporter like domains"/>
    <property type="match status" value="2"/>
</dbReference>
<feature type="transmembrane region" description="Helical" evidence="9">
    <location>
        <begin position="254"/>
        <end position="275"/>
    </location>
</feature>
<evidence type="ECO:0000259" key="10">
    <source>
        <dbReference type="PROSITE" id="PS50850"/>
    </source>
</evidence>
<evidence type="ECO:0000256" key="1">
    <source>
        <dbReference type="ARBA" id="ARBA00004141"/>
    </source>
</evidence>
<evidence type="ECO:0000313" key="12">
    <source>
        <dbReference type="Proteomes" id="UP000305095"/>
    </source>
</evidence>
<evidence type="ECO:0000313" key="11">
    <source>
        <dbReference type="EMBL" id="TKV82434.1"/>
    </source>
</evidence>
<dbReference type="SUPFAM" id="SSF103473">
    <property type="entry name" value="MFS general substrate transporter"/>
    <property type="match status" value="1"/>
</dbReference>
<organism evidence="11 12">
    <name type="scientific">Bradyrhizobium elkanii</name>
    <dbReference type="NCBI Taxonomy" id="29448"/>
    <lineage>
        <taxon>Bacteria</taxon>
        <taxon>Pseudomonadati</taxon>
        <taxon>Pseudomonadota</taxon>
        <taxon>Alphaproteobacteria</taxon>
        <taxon>Hyphomicrobiales</taxon>
        <taxon>Nitrobacteraceae</taxon>
        <taxon>Bradyrhizobium</taxon>
    </lineage>
</organism>
<gene>
    <name evidence="11" type="ORF">FDV58_08105</name>
</gene>
<feature type="transmembrane region" description="Helical" evidence="9">
    <location>
        <begin position="287"/>
        <end position="307"/>
    </location>
</feature>
<feature type="transmembrane region" description="Helical" evidence="9">
    <location>
        <begin position="188"/>
        <end position="208"/>
    </location>
</feature>
<evidence type="ECO:0000256" key="6">
    <source>
        <dbReference type="ARBA" id="ARBA00038514"/>
    </source>
</evidence>
<evidence type="ECO:0000256" key="5">
    <source>
        <dbReference type="ARBA" id="ARBA00023136"/>
    </source>
</evidence>
<keyword evidence="4 9" id="KW-1133">Transmembrane helix</keyword>
<keyword evidence="2" id="KW-0813">Transport</keyword>
<feature type="transmembrane region" description="Helical" evidence="9">
    <location>
        <begin position="343"/>
        <end position="363"/>
    </location>
</feature>
<sequence length="445" mass="47990">MGTMGDDVEKRAIGKMMRRLIPFLILCYFVAYLDRVNVGFAKLHMNAALGLSEAAYGLGAGLFFIGYFFFEVPSNILLERFGARRWIARIMISWGIVSAAFAFIAQMSAASGLSSEWIFYFLRLLLGACEAGFFPGIIFYLTLWFPSVYRARVISLFMLAIPISSIIGAPISGLLLNLSGAGLTGWQWLFVCEALPSVLVGFAVLTFLPDFPRQASWLQPDEIKWIQTTLERERQQTEAVEHISVLQSLTDSRVLACAFVYFCLNAASYGVAFFLPTIIKAFGVTDTQTGLIAALPFVFGAVGMVLLGRHSDKTGERRYHVAGALTLAAVGIGLAGLMSNPVLIVALLCLAQIGVSAVPPMFWPMPASILTGVSAAAGIAAINSLGNLSGFAGPFAVGYLKDLTGSFTAGLLLLAVMGLVGALVTIRLRIDPVLERTAREPMMAH</sequence>
<proteinExistence type="inferred from homology"/>
<dbReference type="FunFam" id="1.20.1250.20:FF:000018">
    <property type="entry name" value="MFS transporter permease"/>
    <property type="match status" value="1"/>
</dbReference>
<dbReference type="AlphaFoldDB" id="A0A4U6S418"/>
<dbReference type="PANTHER" id="PTHR43791">
    <property type="entry name" value="PERMEASE-RELATED"/>
    <property type="match status" value="1"/>
</dbReference>
<dbReference type="Proteomes" id="UP000305095">
    <property type="component" value="Unassembled WGS sequence"/>
</dbReference>
<keyword evidence="5 9" id="KW-0472">Membrane</keyword>
<accession>A0A4U6S418</accession>
<feature type="transmembrane region" description="Helical" evidence="9">
    <location>
        <begin position="319"/>
        <end position="337"/>
    </location>
</feature>
<feature type="transmembrane region" description="Helical" evidence="9">
    <location>
        <begin position="375"/>
        <end position="400"/>
    </location>
</feature>
<evidence type="ECO:0000256" key="9">
    <source>
        <dbReference type="SAM" id="Phobius"/>
    </source>
</evidence>
<dbReference type="InterPro" id="IPR011701">
    <property type="entry name" value="MFS"/>
</dbReference>
<feature type="transmembrane region" description="Helical" evidence="9">
    <location>
        <begin position="20"/>
        <end position="41"/>
    </location>
</feature>
<name>A0A4U6S418_BRAEL</name>
<feature type="transmembrane region" description="Helical" evidence="9">
    <location>
        <begin position="91"/>
        <end position="111"/>
    </location>
</feature>
<dbReference type="FunFam" id="1.20.1250.20:FF:000126">
    <property type="entry name" value="MFS transporter permease"/>
    <property type="match status" value="1"/>
</dbReference>
<reference evidence="11 12" key="1">
    <citation type="submission" date="2019-05" db="EMBL/GenBank/DDBJ databases">
        <title>Draft Genome of Bradyrhizobium elkanii strain SEMIA 938, Used in Commercial Inoculants for Lupinus spp. in Brazil.</title>
        <authorList>
            <person name="Hungria M."/>
            <person name="Delamuta J.R.M."/>
            <person name="Ribeiro R.A."/>
            <person name="Nogueira M.A."/>
        </authorList>
    </citation>
    <scope>NUCLEOTIDE SEQUENCE [LARGE SCALE GENOMIC DNA]</scope>
    <source>
        <strain evidence="11 12">Semia 938</strain>
    </source>
</reference>
<dbReference type="GO" id="GO:0022857">
    <property type="term" value="F:transmembrane transporter activity"/>
    <property type="evidence" value="ECO:0007669"/>
    <property type="project" value="InterPro"/>
</dbReference>
<dbReference type="InterPro" id="IPR036259">
    <property type="entry name" value="MFS_trans_sf"/>
</dbReference>
<keyword evidence="3 9" id="KW-0812">Transmembrane</keyword>
<feature type="transmembrane region" description="Helical" evidence="9">
    <location>
        <begin position="153"/>
        <end position="176"/>
    </location>
</feature>
<evidence type="ECO:0000256" key="3">
    <source>
        <dbReference type="ARBA" id="ARBA00022692"/>
    </source>
</evidence>
<dbReference type="CDD" id="cd17319">
    <property type="entry name" value="MFS_ExuT_GudP_like"/>
    <property type="match status" value="1"/>
</dbReference>
<dbReference type="PANTHER" id="PTHR43791:SF36">
    <property type="entry name" value="TRANSPORTER, PUTATIVE (AFU_ORTHOLOGUE AFUA_6G08340)-RELATED"/>
    <property type="match status" value="1"/>
</dbReference>
<comment type="similarity">
    <text evidence="6">Belongs to the major facilitator superfamily. Phthalate permease family.</text>
</comment>
<feature type="transmembrane region" description="Helical" evidence="9">
    <location>
        <begin position="47"/>
        <end position="70"/>
    </location>
</feature>
<dbReference type="Pfam" id="PF07690">
    <property type="entry name" value="MFS_1"/>
    <property type="match status" value="1"/>
</dbReference>
<dbReference type="PROSITE" id="PS50850">
    <property type="entry name" value="MFS"/>
    <property type="match status" value="1"/>
</dbReference>
<protein>
    <recommendedName>
        <fullName evidence="8">Putative tartrate transporter</fullName>
    </recommendedName>
</protein>
<evidence type="ECO:0000256" key="2">
    <source>
        <dbReference type="ARBA" id="ARBA00022448"/>
    </source>
</evidence>
<comment type="caution">
    <text evidence="11">The sequence shown here is derived from an EMBL/GenBank/DDBJ whole genome shotgun (WGS) entry which is preliminary data.</text>
</comment>
<comment type="subcellular location">
    <subcellularLocation>
        <location evidence="1">Membrane</location>
        <topology evidence="1">Multi-pass membrane protein</topology>
    </subcellularLocation>
</comment>
<evidence type="ECO:0000256" key="7">
    <source>
        <dbReference type="ARBA" id="ARBA00058119"/>
    </source>
</evidence>
<dbReference type="InterPro" id="IPR020846">
    <property type="entry name" value="MFS_dom"/>
</dbReference>
<feature type="transmembrane region" description="Helical" evidence="9">
    <location>
        <begin position="117"/>
        <end position="141"/>
    </location>
</feature>
<dbReference type="GO" id="GO:0016020">
    <property type="term" value="C:membrane"/>
    <property type="evidence" value="ECO:0007669"/>
    <property type="project" value="UniProtKB-SubCell"/>
</dbReference>
<evidence type="ECO:0000256" key="8">
    <source>
        <dbReference type="ARBA" id="ARBA00074139"/>
    </source>
</evidence>
<dbReference type="RefSeq" id="WP_137477783.1">
    <property type="nucleotide sequence ID" value="NZ_SZZP01000004.1"/>
</dbReference>
<feature type="transmembrane region" description="Helical" evidence="9">
    <location>
        <begin position="406"/>
        <end position="426"/>
    </location>
</feature>
<evidence type="ECO:0000256" key="4">
    <source>
        <dbReference type="ARBA" id="ARBA00022989"/>
    </source>
</evidence>